<reference evidence="2" key="2">
    <citation type="submission" date="2020-05" db="UniProtKB">
        <authorList>
            <consortium name="EnsemblMetazoa"/>
        </authorList>
    </citation>
    <scope>IDENTIFICATION</scope>
</reference>
<evidence type="ECO:0000313" key="3">
    <source>
        <dbReference type="Proteomes" id="UP000030765"/>
    </source>
</evidence>
<dbReference type="EMBL" id="KE525317">
    <property type="protein sequence ID" value="KFB46403.1"/>
    <property type="molecule type" value="Genomic_DNA"/>
</dbReference>
<name>A0A084W859_ANOSI</name>
<dbReference type="EMBL" id="ATLV01021373">
    <property type="status" value="NOT_ANNOTATED_CDS"/>
    <property type="molecule type" value="Genomic_DNA"/>
</dbReference>
<keyword evidence="3" id="KW-1185">Reference proteome</keyword>
<reference evidence="1 3" key="1">
    <citation type="journal article" date="2014" name="BMC Genomics">
        <title>Genome sequence of Anopheles sinensis provides insight into genetics basis of mosquito competence for malaria parasites.</title>
        <authorList>
            <person name="Zhou D."/>
            <person name="Zhang D."/>
            <person name="Ding G."/>
            <person name="Shi L."/>
            <person name="Hou Q."/>
            <person name="Ye Y."/>
            <person name="Xu Y."/>
            <person name="Zhou H."/>
            <person name="Xiong C."/>
            <person name="Li S."/>
            <person name="Yu J."/>
            <person name="Hong S."/>
            <person name="Yu X."/>
            <person name="Zou P."/>
            <person name="Chen C."/>
            <person name="Chang X."/>
            <person name="Wang W."/>
            <person name="Lv Y."/>
            <person name="Sun Y."/>
            <person name="Ma L."/>
            <person name="Shen B."/>
            <person name="Zhu C."/>
        </authorList>
    </citation>
    <scope>NUCLEOTIDE SEQUENCE [LARGE SCALE GENOMIC DNA]</scope>
</reference>
<gene>
    <name evidence="1" type="ORF">ZHAS_00014400</name>
</gene>
<keyword evidence="1" id="KW-0449">Lipoprotein</keyword>
<evidence type="ECO:0000313" key="2">
    <source>
        <dbReference type="EnsemblMetazoa" id="ASIC014400-PA"/>
    </source>
</evidence>
<dbReference type="EnsemblMetazoa" id="ASIC014400-RA">
    <property type="protein sequence ID" value="ASIC014400-PA"/>
    <property type="gene ID" value="ASIC014400"/>
</dbReference>
<dbReference type="AlphaFoldDB" id="A0A084W859"/>
<accession>A0A084W859</accession>
<proteinExistence type="predicted"/>
<protein>
    <submittedName>
        <fullName evidence="1 2">Putative periplasmic lipoprotein</fullName>
    </submittedName>
</protein>
<sequence length="82" mass="9037">MNRTVESIAEELEEGWCRGCSVAGRVLCSAAQQHTVRTVVDPLHLGVPFFYHGLSTVRVYFARFMRKCAAVAGLWPLGAVRG</sequence>
<evidence type="ECO:0000313" key="1">
    <source>
        <dbReference type="EMBL" id="KFB46403.1"/>
    </source>
</evidence>
<organism evidence="1">
    <name type="scientific">Anopheles sinensis</name>
    <name type="common">Mosquito</name>
    <dbReference type="NCBI Taxonomy" id="74873"/>
    <lineage>
        <taxon>Eukaryota</taxon>
        <taxon>Metazoa</taxon>
        <taxon>Ecdysozoa</taxon>
        <taxon>Arthropoda</taxon>
        <taxon>Hexapoda</taxon>
        <taxon>Insecta</taxon>
        <taxon>Pterygota</taxon>
        <taxon>Neoptera</taxon>
        <taxon>Endopterygota</taxon>
        <taxon>Diptera</taxon>
        <taxon>Nematocera</taxon>
        <taxon>Culicoidea</taxon>
        <taxon>Culicidae</taxon>
        <taxon>Anophelinae</taxon>
        <taxon>Anopheles</taxon>
    </lineage>
</organism>
<dbReference type="VEuPathDB" id="VectorBase:ASIC014400"/>
<dbReference type="Proteomes" id="UP000030765">
    <property type="component" value="Unassembled WGS sequence"/>
</dbReference>